<protein>
    <submittedName>
        <fullName evidence="1">Uncharacterized protein</fullName>
    </submittedName>
</protein>
<keyword evidence="2" id="KW-1185">Reference proteome</keyword>
<dbReference type="EMBL" id="PYGD01000002">
    <property type="protein sequence ID" value="PSK93256.1"/>
    <property type="molecule type" value="Genomic_DNA"/>
</dbReference>
<organism evidence="1 2">
    <name type="scientific">Taibaiella chishuiensis</name>
    <dbReference type="NCBI Taxonomy" id="1434707"/>
    <lineage>
        <taxon>Bacteria</taxon>
        <taxon>Pseudomonadati</taxon>
        <taxon>Bacteroidota</taxon>
        <taxon>Chitinophagia</taxon>
        <taxon>Chitinophagales</taxon>
        <taxon>Chitinophagaceae</taxon>
        <taxon>Taibaiella</taxon>
    </lineage>
</organism>
<sequence length="66" mass="7109">MKKSKVIITGMRLLLLLGLFLLGKEVGALAIPGKRQAETPTSDLVVKSCGMVLKVSGQMVNPERDK</sequence>
<evidence type="ECO:0000313" key="2">
    <source>
        <dbReference type="Proteomes" id="UP000240572"/>
    </source>
</evidence>
<proteinExistence type="predicted"/>
<accession>A0A2P8D7Q1</accession>
<evidence type="ECO:0000313" key="1">
    <source>
        <dbReference type="EMBL" id="PSK93256.1"/>
    </source>
</evidence>
<comment type="caution">
    <text evidence="1">The sequence shown here is derived from an EMBL/GenBank/DDBJ whole genome shotgun (WGS) entry which is preliminary data.</text>
</comment>
<dbReference type="AlphaFoldDB" id="A0A2P8D7Q1"/>
<dbReference type="RefSeq" id="WP_106522274.1">
    <property type="nucleotide sequence ID" value="NZ_PYGD01000002.1"/>
</dbReference>
<dbReference type="Proteomes" id="UP000240572">
    <property type="component" value="Unassembled WGS sequence"/>
</dbReference>
<name>A0A2P8D7Q1_9BACT</name>
<reference evidence="1 2" key="1">
    <citation type="submission" date="2018-03" db="EMBL/GenBank/DDBJ databases">
        <title>Genomic Encyclopedia of Type Strains, Phase III (KMG-III): the genomes of soil and plant-associated and newly described type strains.</title>
        <authorList>
            <person name="Whitman W."/>
        </authorList>
    </citation>
    <scope>NUCLEOTIDE SEQUENCE [LARGE SCALE GENOMIC DNA]</scope>
    <source>
        <strain evidence="1 2">CGMCC 1.12700</strain>
    </source>
</reference>
<gene>
    <name evidence="1" type="ORF">B0I18_102226</name>
</gene>